<proteinExistence type="predicted"/>
<keyword evidence="2" id="KW-0677">Repeat</keyword>
<feature type="non-terminal residue" evidence="4">
    <location>
        <position position="1"/>
    </location>
</feature>
<dbReference type="AlphaFoldDB" id="A0A699Q1Y2"/>
<feature type="non-terminal residue" evidence="4">
    <location>
        <position position="138"/>
    </location>
</feature>
<dbReference type="Gene3D" id="3.30.430.20">
    <property type="entry name" value="Gnk2 domain, C-X8-C-X2-C motif"/>
    <property type="match status" value="1"/>
</dbReference>
<evidence type="ECO:0000256" key="2">
    <source>
        <dbReference type="ARBA" id="ARBA00022737"/>
    </source>
</evidence>
<evidence type="ECO:0000313" key="4">
    <source>
        <dbReference type="EMBL" id="GFC54124.1"/>
    </source>
</evidence>
<organism evidence="4">
    <name type="scientific">Tanacetum cinerariifolium</name>
    <name type="common">Dalmatian daisy</name>
    <name type="synonym">Chrysanthemum cinerariifolium</name>
    <dbReference type="NCBI Taxonomy" id="118510"/>
    <lineage>
        <taxon>Eukaryota</taxon>
        <taxon>Viridiplantae</taxon>
        <taxon>Streptophyta</taxon>
        <taxon>Embryophyta</taxon>
        <taxon>Tracheophyta</taxon>
        <taxon>Spermatophyta</taxon>
        <taxon>Magnoliopsida</taxon>
        <taxon>eudicotyledons</taxon>
        <taxon>Gunneridae</taxon>
        <taxon>Pentapetalae</taxon>
        <taxon>asterids</taxon>
        <taxon>campanulids</taxon>
        <taxon>Asterales</taxon>
        <taxon>Asteraceae</taxon>
        <taxon>Asteroideae</taxon>
        <taxon>Anthemideae</taxon>
        <taxon>Anthemidinae</taxon>
        <taxon>Tanacetum</taxon>
    </lineage>
</organism>
<dbReference type="PANTHER" id="PTHR32099">
    <property type="entry name" value="CYSTEINE-RICH REPEAT SECRETORY PROTEIN"/>
    <property type="match status" value="1"/>
</dbReference>
<dbReference type="CDD" id="cd23509">
    <property type="entry name" value="Gnk2-like"/>
    <property type="match status" value="1"/>
</dbReference>
<evidence type="ECO:0000256" key="1">
    <source>
        <dbReference type="ARBA" id="ARBA00022729"/>
    </source>
</evidence>
<name>A0A699Q1Y2_TANCI</name>
<reference evidence="4" key="1">
    <citation type="journal article" date="2019" name="Sci. Rep.">
        <title>Draft genome of Tanacetum cinerariifolium, the natural source of mosquito coil.</title>
        <authorList>
            <person name="Yamashiro T."/>
            <person name="Shiraishi A."/>
            <person name="Satake H."/>
            <person name="Nakayama K."/>
        </authorList>
    </citation>
    <scope>NUCLEOTIDE SEQUENCE</scope>
</reference>
<accession>A0A699Q1Y2</accession>
<keyword evidence="1" id="KW-0732">Signal</keyword>
<protein>
    <submittedName>
        <fullName evidence="4">Putative gnk2-like domain-containing protein</fullName>
    </submittedName>
</protein>
<comment type="caution">
    <text evidence="4">The sequence shown here is derived from an EMBL/GenBank/DDBJ whole genome shotgun (WGS) entry which is preliminary data.</text>
</comment>
<gene>
    <name evidence="4" type="ORF">Tci_826094</name>
</gene>
<dbReference type="PROSITE" id="PS51473">
    <property type="entry name" value="GNK2"/>
    <property type="match status" value="1"/>
</dbReference>
<dbReference type="EMBL" id="BKCJ010960036">
    <property type="protein sequence ID" value="GFC54124.1"/>
    <property type="molecule type" value="Genomic_DNA"/>
</dbReference>
<dbReference type="InterPro" id="IPR038408">
    <property type="entry name" value="GNK2_sf"/>
</dbReference>
<feature type="domain" description="Gnk2-homologous" evidence="3">
    <location>
        <begin position="12"/>
        <end position="120"/>
    </location>
</feature>
<dbReference type="PANTHER" id="PTHR32099:SF42">
    <property type="entry name" value="CYSTEINE-RICH RECEPTOR-LIKE PROTEIN KINASE 9-RELATED"/>
    <property type="match status" value="1"/>
</dbReference>
<sequence>YESSSFYEQTTEPGNVGLCGNSTSSQESVFETAVDGLLSNLTIATPKINGFFAAATTPVLGTTNTSTAYAIAQCAENVTSGGCQNCLQVAYANIKSCATDVTDGRGVDSGCFMRYSASAFFSPNKTTDLTSFLQDDGE</sequence>
<dbReference type="InterPro" id="IPR002902">
    <property type="entry name" value="GNK2"/>
</dbReference>
<evidence type="ECO:0000259" key="3">
    <source>
        <dbReference type="PROSITE" id="PS51473"/>
    </source>
</evidence>
<dbReference type="Pfam" id="PF01657">
    <property type="entry name" value="Stress-antifung"/>
    <property type="match status" value="1"/>
</dbReference>